<name>A0A7R9C1X4_9CRUS</name>
<dbReference type="InterPro" id="IPR011017">
    <property type="entry name" value="TRASH_dom"/>
</dbReference>
<dbReference type="GO" id="GO:0048513">
    <property type="term" value="P:animal organ development"/>
    <property type="evidence" value="ECO:0007669"/>
    <property type="project" value="TreeGrafter"/>
</dbReference>
<accession>A0A7R9C1X4</accession>
<evidence type="ECO:0000313" key="2">
    <source>
        <dbReference type="EMBL" id="CAD7284735.1"/>
    </source>
</evidence>
<dbReference type="AlphaFoldDB" id="A0A7R9C1X4"/>
<dbReference type="EMBL" id="OA891566">
    <property type="protein sequence ID" value="CAD7284735.1"/>
    <property type="molecule type" value="Genomic_DNA"/>
</dbReference>
<dbReference type="EMBL" id="CAJPEX010009529">
    <property type="protein sequence ID" value="CAG0924887.1"/>
    <property type="molecule type" value="Genomic_DNA"/>
</dbReference>
<keyword evidence="3" id="KW-1185">Reference proteome</keyword>
<evidence type="ECO:0000313" key="3">
    <source>
        <dbReference type="Proteomes" id="UP000678499"/>
    </source>
</evidence>
<dbReference type="OrthoDB" id="6250723at2759"/>
<reference evidence="2" key="1">
    <citation type="submission" date="2020-11" db="EMBL/GenBank/DDBJ databases">
        <authorList>
            <person name="Tran Van P."/>
        </authorList>
    </citation>
    <scope>NUCLEOTIDE SEQUENCE</scope>
</reference>
<feature type="domain" description="TRASH" evidence="1">
    <location>
        <begin position="98"/>
        <end position="135"/>
    </location>
</feature>
<feature type="non-terminal residue" evidence="2">
    <location>
        <position position="1"/>
    </location>
</feature>
<dbReference type="InterPro" id="IPR026092">
    <property type="entry name" value="RAI2/SOBP"/>
</dbReference>
<dbReference type="Pfam" id="PF15279">
    <property type="entry name" value="SOBP"/>
    <property type="match status" value="1"/>
</dbReference>
<feature type="non-terminal residue" evidence="2">
    <location>
        <position position="268"/>
    </location>
</feature>
<organism evidence="2">
    <name type="scientific">Notodromas monacha</name>
    <dbReference type="NCBI Taxonomy" id="399045"/>
    <lineage>
        <taxon>Eukaryota</taxon>
        <taxon>Metazoa</taxon>
        <taxon>Ecdysozoa</taxon>
        <taxon>Arthropoda</taxon>
        <taxon>Crustacea</taxon>
        <taxon>Oligostraca</taxon>
        <taxon>Ostracoda</taxon>
        <taxon>Podocopa</taxon>
        <taxon>Podocopida</taxon>
        <taxon>Cypridocopina</taxon>
        <taxon>Cypridoidea</taxon>
        <taxon>Cyprididae</taxon>
        <taxon>Notodromas</taxon>
    </lineage>
</organism>
<dbReference type="PANTHER" id="PTHR23186:SF4">
    <property type="entry name" value="GH22790P"/>
    <property type="match status" value="1"/>
</dbReference>
<protein>
    <recommendedName>
        <fullName evidence="1">TRASH domain-containing protein</fullName>
    </recommendedName>
</protein>
<dbReference type="Proteomes" id="UP000678499">
    <property type="component" value="Unassembled WGS sequence"/>
</dbReference>
<evidence type="ECO:0000259" key="1">
    <source>
        <dbReference type="SMART" id="SM00746"/>
    </source>
</evidence>
<dbReference type="PANTHER" id="PTHR23186">
    <property type="entry name" value="RETINOIC ACID-INDUCED PROTEIN 2"/>
    <property type="match status" value="1"/>
</dbReference>
<gene>
    <name evidence="2" type="ORF">NMOB1V02_LOCUS12339</name>
</gene>
<feature type="domain" description="TRASH" evidence="1">
    <location>
        <begin position="56"/>
        <end position="91"/>
    </location>
</feature>
<dbReference type="GO" id="GO:0005634">
    <property type="term" value="C:nucleus"/>
    <property type="evidence" value="ECO:0007669"/>
    <property type="project" value="TreeGrafter"/>
</dbReference>
<dbReference type="SMART" id="SM00746">
    <property type="entry name" value="TRASH"/>
    <property type="match status" value="2"/>
</dbReference>
<proteinExistence type="predicted"/>
<sequence length="268" mass="30289">NRKVVSDTGKLLSLPLSTRCRFRKSDVVSWLRVASCRVPARVDPLRGIVPPEMIICSWCQNVGSNQFSLQTNNGERSFCSELCFNKYRRASFKKSKLCDWCKGFRNSADYVDYRDGESKLLFCSETCLNKYKMNIFCKETQAHLELLPNFPELMKHCSSIINHNNNTSSGNSETSKITPDLWLQPTGDSSASVNGKTTKFKQELKDCPSETKTRKWRVNANGACSPRHGFKMSTPTSNGTMNARVNGHAILQHQTVKKPVQQLQVLPK</sequence>